<reference evidence="4" key="1">
    <citation type="submission" date="2018-06" db="EMBL/GenBank/DDBJ databases">
        <authorList>
            <person name="Zhirakovskaya E."/>
        </authorList>
    </citation>
    <scope>NUCLEOTIDE SEQUENCE</scope>
</reference>
<dbReference type="InterPro" id="IPR011626">
    <property type="entry name" value="Alpha-macroglobulin_TED"/>
</dbReference>
<dbReference type="InterPro" id="IPR049120">
    <property type="entry name" value="A2M_bMG2"/>
</dbReference>
<organism evidence="4">
    <name type="scientific">hydrothermal vent metagenome</name>
    <dbReference type="NCBI Taxonomy" id="652676"/>
    <lineage>
        <taxon>unclassified sequences</taxon>
        <taxon>metagenomes</taxon>
        <taxon>ecological metagenomes</taxon>
    </lineage>
</organism>
<accession>A0A3B0VE40</accession>
<dbReference type="InterPro" id="IPR001599">
    <property type="entry name" value="Macroglobln_a2"/>
</dbReference>
<dbReference type="InterPro" id="IPR008930">
    <property type="entry name" value="Terpenoid_cyclase/PrenylTrfase"/>
</dbReference>
<dbReference type="GO" id="GO:0005615">
    <property type="term" value="C:extracellular space"/>
    <property type="evidence" value="ECO:0007669"/>
    <property type="project" value="InterPro"/>
</dbReference>
<dbReference type="Pfam" id="PF17973">
    <property type="entry name" value="bMG10"/>
    <property type="match status" value="1"/>
</dbReference>
<dbReference type="PIRSF" id="PIRSF038980">
    <property type="entry name" value="A2M_bac"/>
    <property type="match status" value="1"/>
</dbReference>
<dbReference type="Pfam" id="PF07678">
    <property type="entry name" value="TED_complement"/>
    <property type="match status" value="1"/>
</dbReference>
<dbReference type="Gene3D" id="1.50.10.20">
    <property type="match status" value="1"/>
</dbReference>
<dbReference type="InterPro" id="IPR026284">
    <property type="entry name" value="A2MG_proteobact"/>
</dbReference>
<dbReference type="Pfam" id="PF00207">
    <property type="entry name" value="A2M"/>
    <property type="match status" value="1"/>
</dbReference>
<dbReference type="Pfam" id="PF07703">
    <property type="entry name" value="A2M_BRD"/>
    <property type="match status" value="1"/>
</dbReference>
<gene>
    <name evidence="4" type="ORF">MNBD_GAMMA01-2207</name>
</gene>
<dbReference type="Pfam" id="PF17962">
    <property type="entry name" value="bMG6"/>
    <property type="match status" value="1"/>
</dbReference>
<dbReference type="Pfam" id="PF17970">
    <property type="entry name" value="bMG1"/>
    <property type="match status" value="1"/>
</dbReference>
<name>A0A3B0VE40_9ZZZZ</name>
<dbReference type="Pfam" id="PF17972">
    <property type="entry name" value="bMG5"/>
    <property type="match status" value="1"/>
</dbReference>
<dbReference type="Pfam" id="PF21142">
    <property type="entry name" value="A2M_bMG2"/>
    <property type="match status" value="1"/>
</dbReference>
<dbReference type="Pfam" id="PF01835">
    <property type="entry name" value="MG2"/>
    <property type="match status" value="1"/>
</dbReference>
<evidence type="ECO:0000259" key="2">
    <source>
        <dbReference type="SMART" id="SM01359"/>
    </source>
</evidence>
<dbReference type="InterPro" id="IPR040639">
    <property type="entry name" value="A2MG_MG1"/>
</dbReference>
<dbReference type="InterPro" id="IPR041462">
    <property type="entry name" value="Bact_A2M_MG6"/>
</dbReference>
<dbReference type="InterPro" id="IPR041203">
    <property type="entry name" value="Bact_A2M_MG5"/>
</dbReference>
<dbReference type="InterPro" id="IPR011625">
    <property type="entry name" value="A2M_N_BRD"/>
</dbReference>
<dbReference type="InterPro" id="IPR041246">
    <property type="entry name" value="Bact_MG10"/>
</dbReference>
<dbReference type="SUPFAM" id="SSF48239">
    <property type="entry name" value="Terpenoid cyclases/Protein prenyltransferases"/>
    <property type="match status" value="1"/>
</dbReference>
<keyword evidence="1" id="KW-0732">Signal</keyword>
<dbReference type="PANTHER" id="PTHR40094:SF1">
    <property type="entry name" value="UBIQUITIN DOMAIN-CONTAINING PROTEIN"/>
    <property type="match status" value="1"/>
</dbReference>
<protein>
    <submittedName>
        <fullName evidence="4">Alpha-2-macroglobulin</fullName>
    </submittedName>
</protein>
<dbReference type="InterPro" id="IPR021868">
    <property type="entry name" value="Alpha_2_Macroglob_MG3"/>
</dbReference>
<dbReference type="InterPro" id="IPR047565">
    <property type="entry name" value="Alpha-macroglob_thiol-ester_cl"/>
</dbReference>
<dbReference type="Gene3D" id="2.60.40.1930">
    <property type="match status" value="1"/>
</dbReference>
<feature type="domain" description="Alpha-2-macroglobulin bait region" evidence="2">
    <location>
        <begin position="732"/>
        <end position="877"/>
    </location>
</feature>
<dbReference type="GO" id="GO:0004866">
    <property type="term" value="F:endopeptidase inhibitor activity"/>
    <property type="evidence" value="ECO:0007669"/>
    <property type="project" value="InterPro"/>
</dbReference>
<dbReference type="InterPro" id="IPR002890">
    <property type="entry name" value="MG2"/>
</dbReference>
<feature type="domain" description="Alpha-2-macroglobulin" evidence="3">
    <location>
        <begin position="940"/>
        <end position="1028"/>
    </location>
</feature>
<proteinExistence type="predicted"/>
<evidence type="ECO:0000259" key="3">
    <source>
        <dbReference type="SMART" id="SM01360"/>
    </source>
</evidence>
<dbReference type="PROSITE" id="PS51257">
    <property type="entry name" value="PROKAR_LIPOPROTEIN"/>
    <property type="match status" value="1"/>
</dbReference>
<evidence type="ECO:0000256" key="1">
    <source>
        <dbReference type="ARBA" id="ARBA00022729"/>
    </source>
</evidence>
<sequence>MKKYILLCTLFLLTACNNNSSEDINAQKNTNKQLTTTQTQSKSGNSDIKYSELTAFKVLSITAGLFENAPALQINLSLPIDRKQDLSQFIQVTTNQQSVNGDWIYSDNQMVLYFPFIQAETNYLINIDASLMSVNGKQIDKSYSKKIKTARQQKSVRFTSKGNTLLRDSNVLPIEAVNVSAVDLKFWRIKPDEYNQFFQQSNRRDIYYLNNITDIADLVYTSQFALDLVANKTETHNISISHIKPVQQPGIYFLTMTAADAYSYEVANSWFAVTDIGLHTRMLTKSLAVFAHNLPDATMYSNVELTLFDAEGNQLKTAKTDTSGYAEFKFPKLEKANLLVATFGNNTNLVRLNQAKMDLSEFPTSDRDYKSQELFLYAPRDLFRPGETVNINGLLRDDDGQLVIATPIRVEIKRPDNRIFKTFNWQGDDSAFYTTEFDIPTDAMTGSWQFQAKLANDELFEYTFAVEDFLPERLKLELTAGNESLHINLQDTPKIKVQSDYLYGAPAANNRYDATVTVSAETRLFDTYNDYSFGSNNYKDYDLNFTTKSQMLDSLGSGEIKIKPNWQNAKFPLRIKSFVNVYESGGRPVSRNIVQTVWPHSIAVGVRNLWDGDYASPNSNNEIELIAINQQGQRIALDNAEILLIRENSQRYWHWGDDGWSYNQSERNLPVYTSIINIAESSNSVVSLPLDYGNYRVEIRDASQQLISSYQFFSGWQWYNQSSANGERPDQIKLQWQADSLTPGSEAELQITAPYAGTALLTVETDELLWKHTLQMDSAQQTVKIPIDSSWKRHDIHVSVLVIQQGEIKRKHLPTRAFGVIHVPLNRDARKLDIVIENPAKILPDRDINIKIKAQNFDASKPTFVTLAAVDTGVLSVSNFETPKPHNWFFATRRYITEIRDIYGSIIALSDGKSARQKFGGDADLARGGDAPNSEVQIVSILTEKVQFDADGYANINMTIPYFNGEVRLMAVAFNDNQFAGVDSRMLIAAPVVIETSMPRFIAKGDKTFATIDIHNTEANEQTINLQIIASDSLGGELLEQKLILAANAKKVLKLPITAQQHSGTGQVDIIANMKRDDAFSLNRQWSVGLRPAFPAVINSHSDIIDAGKSFNVTSKMLANFDESNLKSVLKISNTPVLNADEQLQQLITYPYGCLEQTVSRAWSLILVEKTDFGLFATEQQQQIFSNRANLIDGAISRILGMQRYDGSFGLWSSDSPEEYWLSVYVTDFLIKAKALGYNISTTVLNKAVKRLQYYAKGRVSLNSELTRYLTDAKHYNLSYQAYAAYVLAGIQQVNLQDIRKLFDNNKDQTKSPLPLAYLAMALEQMGDARRATAAWSQAIDFKWQQDRYSYYGDYGSKIRDLAQIISLGLQSNIANDLPKSIYQMLKPLQLELRNRSWLSTQERGAIFKLAKALKNHKNTDEKWQATLTISEKSESFELSNDLIKVWYDNDANRPFRIKNTGKIPVYIDFKTQGYLTKTKPESNGITVLRKFFNLQGDELDISNLSAGDMVLVHVKIGLDKQYKYLPDAMLIELIPAGLELENQNLEHAMKLDDIKIDGKKIINWLKTTKIKHSEYRDDRFIAALTLSGYNDNHIFYLTRAVTPGVYTVPPSLVEDMYRPEIRAIGKSEITMTISQ</sequence>
<dbReference type="EMBL" id="UOEW01000145">
    <property type="protein sequence ID" value="VAW36547.1"/>
    <property type="molecule type" value="Genomic_DNA"/>
</dbReference>
<dbReference type="PANTHER" id="PTHR40094">
    <property type="entry name" value="ALPHA-2-MACROGLOBULIN HOMOLOG"/>
    <property type="match status" value="1"/>
</dbReference>
<dbReference type="SMART" id="SM01360">
    <property type="entry name" value="A2M"/>
    <property type="match status" value="1"/>
</dbReference>
<dbReference type="SMART" id="SM01419">
    <property type="entry name" value="Thiol-ester_cl"/>
    <property type="match status" value="1"/>
</dbReference>
<dbReference type="Pfam" id="PF11974">
    <property type="entry name" value="bMG3"/>
    <property type="match status" value="1"/>
</dbReference>
<dbReference type="SMART" id="SM01359">
    <property type="entry name" value="A2M_N_2"/>
    <property type="match status" value="1"/>
</dbReference>
<evidence type="ECO:0000313" key="4">
    <source>
        <dbReference type="EMBL" id="VAW36547.1"/>
    </source>
</evidence>
<dbReference type="CDD" id="cd02891">
    <property type="entry name" value="A2M_like"/>
    <property type="match status" value="1"/>
</dbReference>
<dbReference type="InterPro" id="IPR051802">
    <property type="entry name" value="YfhM-like"/>
</dbReference>